<dbReference type="SMART" id="SM00867">
    <property type="entry name" value="YceI"/>
    <property type="match status" value="1"/>
</dbReference>
<proteinExistence type="predicted"/>
<dbReference type="SMART" id="SM00637">
    <property type="entry name" value="CBD_II"/>
    <property type="match status" value="2"/>
</dbReference>
<evidence type="ECO:0000313" key="3">
    <source>
        <dbReference type="EMBL" id="ARU57409.1"/>
    </source>
</evidence>
<name>A0A1Y0IB72_9GAMM</name>
<dbReference type="InterPro" id="IPR000601">
    <property type="entry name" value="PKD_dom"/>
</dbReference>
<dbReference type="GO" id="GO:0030247">
    <property type="term" value="F:polysaccharide binding"/>
    <property type="evidence" value="ECO:0007669"/>
    <property type="project" value="UniProtKB-UniRule"/>
</dbReference>
<dbReference type="SMART" id="SM00089">
    <property type="entry name" value="PKD"/>
    <property type="match status" value="2"/>
</dbReference>
<feature type="domain" description="PKD" evidence="1">
    <location>
        <begin position="306"/>
        <end position="373"/>
    </location>
</feature>
<keyword evidence="4" id="KW-1185">Reference proteome</keyword>
<dbReference type="SUPFAM" id="SSF101874">
    <property type="entry name" value="YceI-like"/>
    <property type="match status" value="1"/>
</dbReference>
<evidence type="ECO:0008006" key="5">
    <source>
        <dbReference type="Google" id="ProtNLM"/>
    </source>
</evidence>
<dbReference type="Gene3D" id="2.40.128.110">
    <property type="entry name" value="Lipid/polyisoprenoid-binding, YceI-like"/>
    <property type="match status" value="1"/>
</dbReference>
<dbReference type="PROSITE" id="PS50093">
    <property type="entry name" value="PKD"/>
    <property type="match status" value="2"/>
</dbReference>
<feature type="domain" description="CBM2" evidence="2">
    <location>
        <begin position="182"/>
        <end position="300"/>
    </location>
</feature>
<dbReference type="GO" id="GO:0004553">
    <property type="term" value="F:hydrolase activity, hydrolyzing O-glycosyl compounds"/>
    <property type="evidence" value="ECO:0007669"/>
    <property type="project" value="InterPro"/>
</dbReference>
<dbReference type="InterPro" id="IPR012291">
    <property type="entry name" value="CBM2_carb-bd_dom_sf"/>
</dbReference>
<dbReference type="Pfam" id="PF18911">
    <property type="entry name" value="PKD_4"/>
    <property type="match status" value="2"/>
</dbReference>
<sequence>MAATCEYTVVNEWNTGFTASVQITNNSDQEIDGWMASLDFPDGVSISQIWNASVAAENPYHAVNMSYNAKILPGSRVDFGFNGQKSTANQPAQIPVLGGICETDISNHPPVAIVRASAQTGDAPFAVSFYGSDAYDPDGDELTYLWAFGDGTVSSLRNPIHTFTTPGIYAVTLTVSDGSLTSPPATTTVQVTSSEPVQVACHYEIENEWNAGFTASVKLTNQSGQAIEGWTVTLDFPDDTTINHMWNANLTGSDLFYAANKPYNATIQSGSTVDFGFNGTKANLNTSAKLPVLGGICTAVGGNQPPVAVMSASSTSGVVPLTVNFDGSGSTDPDGDDLGYLWDFGDGTFSNEATPTHTFDQVGNYAVTLTVTDGSLDSQISTLSISAQAPEPDIAYSLDSDRSSLYFVSTKKVHVVETHQFTDLSGSVSETGTVRLRINLDSVETGIDIRNQRMRDFLFETGSFNYGEVELNIDLTDITAMDAGSTLERDISPVLDLHGFRVPINTQVRITKLQPGQFLVQNTTPIIVNAADFGLTAGIDVLRELAGLNVISYSVPTNFTLVFNAQ</sequence>
<dbReference type="Pfam" id="PF04264">
    <property type="entry name" value="YceI"/>
    <property type="match status" value="1"/>
</dbReference>
<dbReference type="InterPro" id="IPR008965">
    <property type="entry name" value="CBM2/CBM3_carb-bd_dom_sf"/>
</dbReference>
<evidence type="ECO:0000313" key="4">
    <source>
        <dbReference type="Proteomes" id="UP000196027"/>
    </source>
</evidence>
<dbReference type="PANTHER" id="PTHR36842">
    <property type="entry name" value="PROTEIN TOLB HOMOLOG"/>
    <property type="match status" value="1"/>
</dbReference>
<organism evidence="3 4">
    <name type="scientific">Oleiphilus messinensis</name>
    <dbReference type="NCBI Taxonomy" id="141451"/>
    <lineage>
        <taxon>Bacteria</taxon>
        <taxon>Pseudomonadati</taxon>
        <taxon>Pseudomonadota</taxon>
        <taxon>Gammaproteobacteria</taxon>
        <taxon>Oceanospirillales</taxon>
        <taxon>Oleiphilaceae</taxon>
        <taxon>Oleiphilus</taxon>
    </lineage>
</organism>
<dbReference type="KEGG" id="ome:OLMES_3371"/>
<dbReference type="Pfam" id="PF00553">
    <property type="entry name" value="CBM_2"/>
    <property type="match status" value="2"/>
</dbReference>
<dbReference type="GO" id="GO:0005975">
    <property type="term" value="P:carbohydrate metabolic process"/>
    <property type="evidence" value="ECO:0007669"/>
    <property type="project" value="InterPro"/>
</dbReference>
<dbReference type="PANTHER" id="PTHR36842:SF1">
    <property type="entry name" value="PROTEIN TOLB"/>
    <property type="match status" value="1"/>
</dbReference>
<dbReference type="SUPFAM" id="SSF49384">
    <property type="entry name" value="Carbohydrate-binding domain"/>
    <property type="match status" value="2"/>
</dbReference>
<dbReference type="Proteomes" id="UP000196027">
    <property type="component" value="Chromosome"/>
</dbReference>
<dbReference type="InterPro" id="IPR001919">
    <property type="entry name" value="CBD2"/>
</dbReference>
<dbReference type="AlphaFoldDB" id="A0A1Y0IB72"/>
<dbReference type="InterPro" id="IPR013783">
    <property type="entry name" value="Ig-like_fold"/>
</dbReference>
<dbReference type="SUPFAM" id="SSF49299">
    <property type="entry name" value="PKD domain"/>
    <property type="match status" value="2"/>
</dbReference>
<protein>
    <recommendedName>
        <fullName evidence="5">PKD domain-containing protein</fullName>
    </recommendedName>
</protein>
<dbReference type="InterPro" id="IPR036761">
    <property type="entry name" value="TTHA0802/YceI-like_sf"/>
</dbReference>
<feature type="domain" description="CBM2" evidence="2">
    <location>
        <begin position="1"/>
        <end position="104"/>
    </location>
</feature>
<dbReference type="InterPro" id="IPR007372">
    <property type="entry name" value="Lipid/polyisoprenoid-bd_YceI"/>
</dbReference>
<evidence type="ECO:0000259" key="1">
    <source>
        <dbReference type="PROSITE" id="PS50093"/>
    </source>
</evidence>
<dbReference type="Gene3D" id="2.60.40.290">
    <property type="match status" value="2"/>
</dbReference>
<evidence type="ECO:0000259" key="2">
    <source>
        <dbReference type="PROSITE" id="PS51173"/>
    </source>
</evidence>
<dbReference type="CDD" id="cd00146">
    <property type="entry name" value="PKD"/>
    <property type="match status" value="2"/>
</dbReference>
<dbReference type="EMBL" id="CP021425">
    <property type="protein sequence ID" value="ARU57409.1"/>
    <property type="molecule type" value="Genomic_DNA"/>
</dbReference>
<reference evidence="3 4" key="1">
    <citation type="submission" date="2017-05" db="EMBL/GenBank/DDBJ databases">
        <title>Genomic insights into alkan degradation activity of Oleiphilus messinensis.</title>
        <authorList>
            <person name="Kozyavkin S.A."/>
            <person name="Slesarev A.I."/>
            <person name="Golyshin P.N."/>
            <person name="Korzhenkov A."/>
            <person name="Golyshina O.N."/>
            <person name="Toshchakov S.V."/>
        </authorList>
    </citation>
    <scope>NUCLEOTIDE SEQUENCE [LARGE SCALE GENOMIC DNA]</scope>
    <source>
        <strain evidence="3 4">ME102</strain>
    </source>
</reference>
<dbReference type="InterPro" id="IPR035986">
    <property type="entry name" value="PKD_dom_sf"/>
</dbReference>
<feature type="domain" description="PKD" evidence="1">
    <location>
        <begin position="110"/>
        <end position="192"/>
    </location>
</feature>
<dbReference type="PROSITE" id="PS51173">
    <property type="entry name" value="CBM2"/>
    <property type="match status" value="2"/>
</dbReference>
<gene>
    <name evidence="3" type="ORF">OLMES_3371</name>
</gene>
<accession>A0A1Y0IB72</accession>
<dbReference type="Gene3D" id="2.60.40.10">
    <property type="entry name" value="Immunoglobulins"/>
    <property type="match status" value="2"/>
</dbReference>
<dbReference type="InterPro" id="IPR022409">
    <property type="entry name" value="PKD/Chitinase_dom"/>
</dbReference>